<comment type="subunit">
    <text evidence="10">Homodimer.</text>
</comment>
<dbReference type="NCBIfam" id="NF001484">
    <property type="entry name" value="PRK00331.1"/>
    <property type="match status" value="1"/>
</dbReference>
<dbReference type="GO" id="GO:0006047">
    <property type="term" value="P:UDP-N-acetylglucosamine metabolic process"/>
    <property type="evidence" value="ECO:0007669"/>
    <property type="project" value="TreeGrafter"/>
</dbReference>
<accession>A0A179D1I3</accession>
<gene>
    <name evidence="10" type="primary">glmS</name>
    <name evidence="13" type="ORF">TDIS_1988</name>
</gene>
<dbReference type="EMBL" id="LWLG01000020">
    <property type="protein sequence ID" value="OAQ19916.1"/>
    <property type="molecule type" value="Genomic_DNA"/>
</dbReference>
<feature type="domain" description="SIS" evidence="12">
    <location>
        <begin position="462"/>
        <end position="605"/>
    </location>
</feature>
<dbReference type="CDD" id="cd05008">
    <property type="entry name" value="SIS_GlmS_GlmD_1"/>
    <property type="match status" value="1"/>
</dbReference>
<dbReference type="Proteomes" id="UP000078390">
    <property type="component" value="Unassembled WGS sequence"/>
</dbReference>
<dbReference type="FunFam" id="3.40.50.10490:FF:000002">
    <property type="entry name" value="Glutamine--fructose-6-phosphate aminotransferase [isomerizing]"/>
    <property type="match status" value="1"/>
</dbReference>
<dbReference type="GO" id="GO:0006487">
    <property type="term" value="P:protein N-linked glycosylation"/>
    <property type="evidence" value="ECO:0007669"/>
    <property type="project" value="TreeGrafter"/>
</dbReference>
<dbReference type="InterPro" id="IPR017932">
    <property type="entry name" value="GATase_2_dom"/>
</dbReference>
<dbReference type="InterPro" id="IPR035490">
    <property type="entry name" value="GlmS/FrlB_SIS"/>
</dbReference>
<reference evidence="13 14" key="1">
    <citation type="submission" date="2016-04" db="EMBL/GenBank/DDBJ databases">
        <title>Genome analysis of Thermosulfurimonas dismutans, the first thermophilic sulfur-disproportionating bacterium of the phylum Thermodesulfobacteria.</title>
        <authorList>
            <person name="Mardanov A.V."/>
            <person name="Beletsky A.V."/>
            <person name="Kadnikov V.V."/>
            <person name="Slobodkin A.I."/>
            <person name="Ravin N.V."/>
        </authorList>
    </citation>
    <scope>NUCLEOTIDE SEQUENCE [LARGE SCALE GENOMIC DNA]</scope>
    <source>
        <strain evidence="13 14">S95</strain>
    </source>
</reference>
<dbReference type="GO" id="GO:0005829">
    <property type="term" value="C:cytosol"/>
    <property type="evidence" value="ECO:0007669"/>
    <property type="project" value="TreeGrafter"/>
</dbReference>
<dbReference type="GO" id="GO:0046349">
    <property type="term" value="P:amino sugar biosynthetic process"/>
    <property type="evidence" value="ECO:0007669"/>
    <property type="project" value="UniProtKB-ARBA"/>
</dbReference>
<dbReference type="SUPFAM" id="SSF53697">
    <property type="entry name" value="SIS domain"/>
    <property type="match status" value="1"/>
</dbReference>
<dbReference type="Gene3D" id="3.60.20.10">
    <property type="entry name" value="Glutamine Phosphoribosylpyrophosphate, subunit 1, domain 1"/>
    <property type="match status" value="1"/>
</dbReference>
<dbReference type="PROSITE" id="PS51464">
    <property type="entry name" value="SIS"/>
    <property type="match status" value="2"/>
</dbReference>
<dbReference type="FunFam" id="3.60.20.10:FF:000006">
    <property type="entry name" value="Glutamine--fructose-6-phosphate aminotransferase [isomerizing]"/>
    <property type="match status" value="1"/>
</dbReference>
<feature type="domain" description="SIS" evidence="12">
    <location>
        <begin position="288"/>
        <end position="428"/>
    </location>
</feature>
<dbReference type="EC" id="2.6.1.16" evidence="3 10"/>
<dbReference type="CDD" id="cd05009">
    <property type="entry name" value="SIS_GlmS_GlmD_2"/>
    <property type="match status" value="1"/>
</dbReference>
<dbReference type="PANTHER" id="PTHR10937">
    <property type="entry name" value="GLUCOSAMINE--FRUCTOSE-6-PHOSPHATE AMINOTRANSFERASE, ISOMERIZING"/>
    <property type="match status" value="1"/>
</dbReference>
<dbReference type="GO" id="GO:0004360">
    <property type="term" value="F:glutamine-fructose-6-phosphate transaminase (isomerizing) activity"/>
    <property type="evidence" value="ECO:0007669"/>
    <property type="project" value="UniProtKB-UniRule"/>
</dbReference>
<comment type="subcellular location">
    <subcellularLocation>
        <location evidence="2 10">Cytoplasm</location>
    </subcellularLocation>
</comment>
<evidence type="ECO:0000256" key="1">
    <source>
        <dbReference type="ARBA" id="ARBA00001031"/>
    </source>
</evidence>
<dbReference type="Gene3D" id="3.40.50.10490">
    <property type="entry name" value="Glucose-6-phosphate isomerase like protein, domain 1"/>
    <property type="match status" value="2"/>
</dbReference>
<name>A0A179D1I3_9BACT</name>
<dbReference type="InterPro" id="IPR035466">
    <property type="entry name" value="GlmS/AgaS_SIS"/>
</dbReference>
<dbReference type="RefSeq" id="WP_068671723.1">
    <property type="nucleotide sequence ID" value="NZ_LWLG01000020.1"/>
</dbReference>
<sequence length="615" mass="68196">MCGIIGYLGKRPVKTVLLEGLRRLEYRGYDSAGVVFFTENNLFVERVKGKVLDLDERLANREVRGQAPGLGHTRWATHGEPSKENAHPHFDCTGEVAVVHNGIIENYHALKQELSARGHRFVSETDTEVIAHLVEEALRETGDLFSAVKGALSKVKGAYALGVIWRRDPETIVVARNQSPLVLGVGENEVFLASDVPAILPWTRRVIFLEDGDLAILRVEGPKIFRLTGEEITREVHEIAWDASQAEKAGFPHFMLKEIYEQPEAIRDTLRGRLNPETGEVDLSDAELSPEFFEGLERIFIVACGTSYHAGLVGKYLFEKWAGIPVEVDLASEFRYRDVLINDRTLAIFISQSGETADTLAGLRLAKELSARVLAICNVLGSTIAREAHRVIYTHAGPEIGVASTKAFTSQLTIFLLLTLYMGRLTGRLTLERAMELSGELVELPEKVNLVIKAVHPVLKELSEKYFRQEDFLYLGRNILYPVALEGALKLKEISYIHAEGYAAGEMKHGPIALIEENVPTVALAPKEGGITYEKMLSNIEEVRSRRGPVIGFGTEGDAHLANLVTDFVGLPEVSWEVSPILYTVPLQLLAYEIAVKRGCDVDQPRNLAKSVTVE</sequence>
<proteinExistence type="inferred from homology"/>
<evidence type="ECO:0000256" key="8">
    <source>
        <dbReference type="ARBA" id="ARBA00022737"/>
    </source>
</evidence>
<dbReference type="Pfam" id="PF13522">
    <property type="entry name" value="GATase_6"/>
    <property type="match status" value="1"/>
</dbReference>
<feature type="active site" description="Nucleophile; for GATase activity" evidence="10">
    <location>
        <position position="2"/>
    </location>
</feature>
<dbReference type="GO" id="GO:0006002">
    <property type="term" value="P:fructose 6-phosphate metabolic process"/>
    <property type="evidence" value="ECO:0007669"/>
    <property type="project" value="TreeGrafter"/>
</dbReference>
<dbReference type="HAMAP" id="MF_00164">
    <property type="entry name" value="GlmS"/>
    <property type="match status" value="1"/>
</dbReference>
<evidence type="ECO:0000313" key="14">
    <source>
        <dbReference type="Proteomes" id="UP000078390"/>
    </source>
</evidence>
<dbReference type="PANTHER" id="PTHR10937:SF0">
    <property type="entry name" value="GLUTAMINE--FRUCTOSE-6-PHOSPHATE TRANSAMINASE (ISOMERIZING)"/>
    <property type="match status" value="1"/>
</dbReference>
<dbReference type="SUPFAM" id="SSF56235">
    <property type="entry name" value="N-terminal nucleophile aminohydrolases (Ntn hydrolases)"/>
    <property type="match status" value="1"/>
</dbReference>
<evidence type="ECO:0000259" key="12">
    <source>
        <dbReference type="PROSITE" id="PS51464"/>
    </source>
</evidence>
<dbReference type="Pfam" id="PF01380">
    <property type="entry name" value="SIS"/>
    <property type="match status" value="2"/>
</dbReference>
<evidence type="ECO:0000259" key="11">
    <source>
        <dbReference type="PROSITE" id="PS51278"/>
    </source>
</evidence>
<feature type="domain" description="Glutamine amidotransferase type-2" evidence="11">
    <location>
        <begin position="2"/>
        <end position="220"/>
    </location>
</feature>
<comment type="caution">
    <text evidence="13">The sequence shown here is derived from an EMBL/GenBank/DDBJ whole genome shotgun (WGS) entry which is preliminary data.</text>
</comment>
<keyword evidence="14" id="KW-1185">Reference proteome</keyword>
<evidence type="ECO:0000256" key="4">
    <source>
        <dbReference type="ARBA" id="ARBA00016090"/>
    </source>
</evidence>
<evidence type="ECO:0000256" key="6">
    <source>
        <dbReference type="ARBA" id="ARBA00022576"/>
    </source>
</evidence>
<dbReference type="GO" id="GO:0005975">
    <property type="term" value="P:carbohydrate metabolic process"/>
    <property type="evidence" value="ECO:0007669"/>
    <property type="project" value="UniProtKB-UniRule"/>
</dbReference>
<dbReference type="CDD" id="cd00714">
    <property type="entry name" value="GFAT"/>
    <property type="match status" value="1"/>
</dbReference>
<keyword evidence="6 10" id="KW-0032">Aminotransferase</keyword>
<comment type="function">
    <text evidence="10">Catalyzes the first step in hexosamine metabolism, converting fructose-6P into glucosamine-6P using glutamine as a nitrogen source.</text>
</comment>
<comment type="catalytic activity">
    <reaction evidence="1 10">
        <text>D-fructose 6-phosphate + L-glutamine = D-glucosamine 6-phosphate + L-glutamate</text>
        <dbReference type="Rhea" id="RHEA:13237"/>
        <dbReference type="ChEBI" id="CHEBI:29985"/>
        <dbReference type="ChEBI" id="CHEBI:58359"/>
        <dbReference type="ChEBI" id="CHEBI:58725"/>
        <dbReference type="ChEBI" id="CHEBI:61527"/>
        <dbReference type="EC" id="2.6.1.16"/>
    </reaction>
</comment>
<dbReference type="InterPro" id="IPR001347">
    <property type="entry name" value="SIS_dom"/>
</dbReference>
<dbReference type="PROSITE" id="PS51278">
    <property type="entry name" value="GATASE_TYPE_2"/>
    <property type="match status" value="1"/>
</dbReference>
<dbReference type="OrthoDB" id="106547at2"/>
<dbReference type="STRING" id="999894.TDIS_1988"/>
<evidence type="ECO:0000256" key="5">
    <source>
        <dbReference type="ARBA" id="ARBA00022490"/>
    </source>
</evidence>
<organism evidence="13 14">
    <name type="scientific">Thermosulfurimonas dismutans</name>
    <dbReference type="NCBI Taxonomy" id="999894"/>
    <lineage>
        <taxon>Bacteria</taxon>
        <taxon>Pseudomonadati</taxon>
        <taxon>Thermodesulfobacteriota</taxon>
        <taxon>Thermodesulfobacteria</taxon>
        <taxon>Thermodesulfobacteriales</taxon>
        <taxon>Thermodesulfobacteriaceae</taxon>
        <taxon>Thermosulfurimonas</taxon>
    </lineage>
</organism>
<feature type="initiator methionine" description="Removed" evidence="10">
    <location>
        <position position="1"/>
    </location>
</feature>
<dbReference type="InterPro" id="IPR005855">
    <property type="entry name" value="GFAT"/>
</dbReference>
<dbReference type="NCBIfam" id="TIGR01135">
    <property type="entry name" value="glmS"/>
    <property type="match status" value="1"/>
</dbReference>
<dbReference type="GO" id="GO:0097367">
    <property type="term" value="F:carbohydrate derivative binding"/>
    <property type="evidence" value="ECO:0007669"/>
    <property type="project" value="InterPro"/>
</dbReference>
<dbReference type="InterPro" id="IPR029055">
    <property type="entry name" value="Ntn_hydrolases_N"/>
</dbReference>
<keyword evidence="8" id="KW-0677">Repeat</keyword>
<dbReference type="AlphaFoldDB" id="A0A179D1I3"/>
<evidence type="ECO:0000256" key="7">
    <source>
        <dbReference type="ARBA" id="ARBA00022679"/>
    </source>
</evidence>
<dbReference type="InterPro" id="IPR046348">
    <property type="entry name" value="SIS_dom_sf"/>
</dbReference>
<evidence type="ECO:0000313" key="13">
    <source>
        <dbReference type="EMBL" id="OAQ19916.1"/>
    </source>
</evidence>
<protein>
    <recommendedName>
        <fullName evidence="4 10">Glutamine--fructose-6-phosphate aminotransferase [isomerizing]</fullName>
        <ecNumber evidence="3 10">2.6.1.16</ecNumber>
    </recommendedName>
    <alternativeName>
        <fullName evidence="10">D-fructose-6-phosphate amidotransferase</fullName>
    </alternativeName>
    <alternativeName>
        <fullName evidence="10">GFAT</fullName>
    </alternativeName>
    <alternativeName>
        <fullName evidence="10">Glucosamine-6-phosphate synthase</fullName>
    </alternativeName>
    <alternativeName>
        <fullName evidence="10">Hexosephosphate aminotransferase</fullName>
    </alternativeName>
    <alternativeName>
        <fullName evidence="10">L-glutamine--D-fructose-6-phosphate amidotransferase</fullName>
    </alternativeName>
</protein>
<dbReference type="InterPro" id="IPR047084">
    <property type="entry name" value="GFAT_N"/>
</dbReference>
<evidence type="ECO:0000256" key="9">
    <source>
        <dbReference type="ARBA" id="ARBA00022962"/>
    </source>
</evidence>
<evidence type="ECO:0000256" key="3">
    <source>
        <dbReference type="ARBA" id="ARBA00012916"/>
    </source>
</evidence>
<dbReference type="PATRIC" id="fig|999894.6.peg.1985"/>
<evidence type="ECO:0000256" key="2">
    <source>
        <dbReference type="ARBA" id="ARBA00004496"/>
    </source>
</evidence>
<keyword evidence="5 10" id="KW-0963">Cytoplasm</keyword>
<keyword evidence="9" id="KW-0315">Glutamine amidotransferase</keyword>
<keyword evidence="7 10" id="KW-0808">Transferase</keyword>
<feature type="active site" description="For Fru-6P isomerization activity" evidence="10">
    <location>
        <position position="610"/>
    </location>
</feature>
<dbReference type="FunFam" id="3.40.50.10490:FF:000001">
    <property type="entry name" value="Glutamine--fructose-6-phosphate aminotransferase [isomerizing]"/>
    <property type="match status" value="1"/>
</dbReference>
<evidence type="ECO:0000256" key="10">
    <source>
        <dbReference type="HAMAP-Rule" id="MF_00164"/>
    </source>
</evidence>